<feature type="region of interest" description="Disordered" evidence="1">
    <location>
        <begin position="112"/>
        <end position="153"/>
    </location>
</feature>
<keyword evidence="2" id="KW-0472">Membrane</keyword>
<reference evidence="3" key="1">
    <citation type="submission" date="2022-10" db="EMBL/GenBank/DDBJ databases">
        <title>Tapping the CABI collections for fungal endophytes: first genome assemblies for Collariella, Neodidymelliopsis, Ascochyta clinopodiicola, Didymella pomorum, Didymosphaeria variabile, Neocosmospora piperis and Neocucurbitaria cava.</title>
        <authorList>
            <person name="Hill R."/>
        </authorList>
    </citation>
    <scope>NUCLEOTIDE SEQUENCE</scope>
    <source>
        <strain evidence="3">IMI 360193</strain>
    </source>
</reference>
<keyword evidence="2" id="KW-0812">Transmembrane</keyword>
<evidence type="ECO:0000256" key="2">
    <source>
        <dbReference type="SAM" id="Phobius"/>
    </source>
</evidence>
<organism evidence="3 4">
    <name type="scientific">Didymella glomerata</name>
    <dbReference type="NCBI Taxonomy" id="749621"/>
    <lineage>
        <taxon>Eukaryota</taxon>
        <taxon>Fungi</taxon>
        <taxon>Dikarya</taxon>
        <taxon>Ascomycota</taxon>
        <taxon>Pezizomycotina</taxon>
        <taxon>Dothideomycetes</taxon>
        <taxon>Pleosporomycetidae</taxon>
        <taxon>Pleosporales</taxon>
        <taxon>Pleosporineae</taxon>
        <taxon>Didymellaceae</taxon>
        <taxon>Didymella</taxon>
    </lineage>
</organism>
<dbReference type="SUPFAM" id="SSF81665">
    <property type="entry name" value="Calcium ATPase, transmembrane domain M"/>
    <property type="match status" value="1"/>
</dbReference>
<sequence length="197" mass="21145">MIGGQTMIVFVGGVAFSVTRLNGPQWGYSIVLGFLSLPVGMIVRLIPDELIRRCIPDFFMRKRSPEVVVTDDDFEWNRHLLEIRNELAFIRKFRGGRLSNIKYNVTHPTEMFSRSRTSFTHPSTPDNGATESEGSPAPTASSRRCTRSRPNSAFGPAGVMAGIVAGSIGGWSPIGKDAGDAGSMALGGSGGNGNIKA</sequence>
<feature type="compositionally biased region" description="Polar residues" evidence="1">
    <location>
        <begin position="112"/>
        <end position="151"/>
    </location>
</feature>
<dbReference type="AlphaFoldDB" id="A0A9W8WNJ8"/>
<keyword evidence="4" id="KW-1185">Reference proteome</keyword>
<keyword evidence="2" id="KW-1133">Transmembrane helix</keyword>
<evidence type="ECO:0000313" key="4">
    <source>
        <dbReference type="Proteomes" id="UP001140562"/>
    </source>
</evidence>
<dbReference type="Proteomes" id="UP001140562">
    <property type="component" value="Unassembled WGS sequence"/>
</dbReference>
<evidence type="ECO:0000256" key="1">
    <source>
        <dbReference type="SAM" id="MobiDB-lite"/>
    </source>
</evidence>
<accession>A0A9W8WNJ8</accession>
<dbReference type="OrthoDB" id="5234708at2759"/>
<name>A0A9W8WNJ8_9PLEO</name>
<dbReference type="InterPro" id="IPR023298">
    <property type="entry name" value="ATPase_P-typ_TM_dom_sf"/>
</dbReference>
<comment type="caution">
    <text evidence="3">The sequence shown here is derived from an EMBL/GenBank/DDBJ whole genome shotgun (WGS) entry which is preliminary data.</text>
</comment>
<gene>
    <name evidence="3" type="primary">PMC1_3</name>
    <name evidence="3" type="ORF">N0V87_010762</name>
</gene>
<feature type="transmembrane region" description="Helical" evidence="2">
    <location>
        <begin position="26"/>
        <end position="46"/>
    </location>
</feature>
<proteinExistence type="predicted"/>
<dbReference type="EMBL" id="JAPEUV010000559">
    <property type="protein sequence ID" value="KAJ4329538.1"/>
    <property type="molecule type" value="Genomic_DNA"/>
</dbReference>
<evidence type="ECO:0000313" key="3">
    <source>
        <dbReference type="EMBL" id="KAJ4329538.1"/>
    </source>
</evidence>
<protein>
    <submittedName>
        <fullName evidence="3">Plasma membrane calcium</fullName>
    </submittedName>
</protein>